<feature type="domain" description="Proline dehydrogenase" evidence="2">
    <location>
        <begin position="154"/>
        <end position="436"/>
    </location>
</feature>
<gene>
    <name evidence="4" type="ORF">COV29_03615</name>
</gene>
<protein>
    <recommendedName>
        <fullName evidence="6">Proline dehydrogenase domain-containing protein</fullName>
    </recommendedName>
</protein>
<sequence>MPICDLVGARTFKIRSEKMTENDVVLLEEKSKPMAESLERVMRELKPTMSLTIMLLRLAGKDKKLRSKLLEFIDVMPSLGGNRKKIRNHFRMYMDEHRHRFPVPYKQMLNVMNIPVVSLWCAGVMEWVIKNKFAPHFIIKDKDELFELSSLYSADNCGVMADFLGEKVLTKKESEQFIRKYQEAMGWVDRGIVHVSVKPSSLYPFFEPEHYSLAKREAEVTLYGMFVSAFMQYNSRVTLDAEHYALRDLTEDVFCQVVSELKISGCDNFGIAVQAYLKDSMGSAERFVGVAKKRGAPLMVRLVKGAYWDTEVEIANQNGWSVPVFENKEETDRNFNRIALYLLENSDYIRFYPATHNPKSIAFVYTAMNELGLLNNNEFMNNFAYQVLYGLGESPRKALAQMHLPTLVYAPMGNLMEGMSYFARRILENTSNEGFLFTLVDE</sequence>
<feature type="domain" description="Proline utilization A N-terminal" evidence="3">
    <location>
        <begin position="31"/>
        <end position="112"/>
    </location>
</feature>
<evidence type="ECO:0008006" key="6">
    <source>
        <dbReference type="Google" id="ProtNLM"/>
    </source>
</evidence>
<evidence type="ECO:0000256" key="1">
    <source>
        <dbReference type="ARBA" id="ARBA00023002"/>
    </source>
</evidence>
<dbReference type="GO" id="GO:0010133">
    <property type="term" value="P:L-proline catabolic process to L-glutamate"/>
    <property type="evidence" value="ECO:0007669"/>
    <property type="project" value="TreeGrafter"/>
</dbReference>
<dbReference type="PANTHER" id="PTHR13914">
    <property type="entry name" value="PROLINE OXIDASE"/>
    <property type="match status" value="1"/>
</dbReference>
<dbReference type="Proteomes" id="UP000228496">
    <property type="component" value="Unassembled WGS sequence"/>
</dbReference>
<evidence type="ECO:0000313" key="5">
    <source>
        <dbReference type="Proteomes" id="UP000228496"/>
    </source>
</evidence>
<evidence type="ECO:0000259" key="3">
    <source>
        <dbReference type="Pfam" id="PF18083"/>
    </source>
</evidence>
<dbReference type="InterPro" id="IPR041514">
    <property type="entry name" value="PutA_N"/>
</dbReference>
<dbReference type="Pfam" id="PF18083">
    <property type="entry name" value="PutA_N"/>
    <property type="match status" value="1"/>
</dbReference>
<reference evidence="4 5" key="1">
    <citation type="submission" date="2017-09" db="EMBL/GenBank/DDBJ databases">
        <title>Depth-based differentiation of microbial function through sediment-hosted aquifers and enrichment of novel symbionts in the deep terrestrial subsurface.</title>
        <authorList>
            <person name="Probst A.J."/>
            <person name="Ladd B."/>
            <person name="Jarett J.K."/>
            <person name="Geller-Mcgrath D.E."/>
            <person name="Sieber C.M."/>
            <person name="Emerson J.B."/>
            <person name="Anantharaman K."/>
            <person name="Thomas B.C."/>
            <person name="Malmstrom R."/>
            <person name="Stieglmeier M."/>
            <person name="Klingl A."/>
            <person name="Woyke T."/>
            <person name="Ryan C.M."/>
            <person name="Banfield J.F."/>
        </authorList>
    </citation>
    <scope>NUCLEOTIDE SEQUENCE [LARGE SCALE GENOMIC DNA]</scope>
    <source>
        <strain evidence="4">CG10_big_fil_rev_8_21_14_0_10_36_16</strain>
    </source>
</reference>
<dbReference type="AlphaFoldDB" id="A0A2J0Q761"/>
<dbReference type="SUPFAM" id="SSF51730">
    <property type="entry name" value="FAD-linked oxidoreductase"/>
    <property type="match status" value="1"/>
</dbReference>
<proteinExistence type="predicted"/>
<keyword evidence="1" id="KW-0560">Oxidoreductase</keyword>
<dbReference type="InterPro" id="IPR015659">
    <property type="entry name" value="Proline_oxidase"/>
</dbReference>
<dbReference type="InterPro" id="IPR002872">
    <property type="entry name" value="Proline_DH_dom"/>
</dbReference>
<dbReference type="Gene3D" id="3.20.20.220">
    <property type="match status" value="1"/>
</dbReference>
<evidence type="ECO:0000259" key="2">
    <source>
        <dbReference type="Pfam" id="PF01619"/>
    </source>
</evidence>
<organism evidence="4 5">
    <name type="scientific">Candidatus Yanofskybacteria bacterium CG10_big_fil_rev_8_21_14_0_10_36_16</name>
    <dbReference type="NCBI Taxonomy" id="1975096"/>
    <lineage>
        <taxon>Bacteria</taxon>
        <taxon>Candidatus Yanofskyibacteriota</taxon>
    </lineage>
</organism>
<dbReference type="PANTHER" id="PTHR13914:SF0">
    <property type="entry name" value="PROLINE DEHYDROGENASE 1, MITOCHONDRIAL"/>
    <property type="match status" value="1"/>
</dbReference>
<dbReference type="EMBL" id="PCXQ01000005">
    <property type="protein sequence ID" value="PJE50789.1"/>
    <property type="molecule type" value="Genomic_DNA"/>
</dbReference>
<comment type="caution">
    <text evidence="4">The sequence shown here is derived from an EMBL/GenBank/DDBJ whole genome shotgun (WGS) entry which is preliminary data.</text>
</comment>
<dbReference type="GO" id="GO:0004657">
    <property type="term" value="F:proline dehydrogenase activity"/>
    <property type="evidence" value="ECO:0007669"/>
    <property type="project" value="InterPro"/>
</dbReference>
<name>A0A2J0Q761_9BACT</name>
<dbReference type="Pfam" id="PF01619">
    <property type="entry name" value="Pro_dh"/>
    <property type="match status" value="1"/>
</dbReference>
<dbReference type="InterPro" id="IPR029041">
    <property type="entry name" value="FAD-linked_oxidoreductase-like"/>
</dbReference>
<dbReference type="GO" id="GO:0071949">
    <property type="term" value="F:FAD binding"/>
    <property type="evidence" value="ECO:0007669"/>
    <property type="project" value="TreeGrafter"/>
</dbReference>
<accession>A0A2J0Q761</accession>
<evidence type="ECO:0000313" key="4">
    <source>
        <dbReference type="EMBL" id="PJE50789.1"/>
    </source>
</evidence>